<keyword evidence="3" id="KW-1185">Reference proteome</keyword>
<gene>
    <name evidence="2" type="ORF">RND81_06G162300</name>
</gene>
<evidence type="ECO:0000259" key="1">
    <source>
        <dbReference type="Pfam" id="PF26249"/>
    </source>
</evidence>
<dbReference type="AlphaFoldDB" id="A0AAW1KDQ9"/>
<dbReference type="EMBL" id="JBDFQZ010000006">
    <property type="protein sequence ID" value="KAK9715400.1"/>
    <property type="molecule type" value="Genomic_DNA"/>
</dbReference>
<dbReference type="InterPro" id="IPR058697">
    <property type="entry name" value="RDRP3-5_N"/>
</dbReference>
<evidence type="ECO:0000313" key="3">
    <source>
        <dbReference type="Proteomes" id="UP001443914"/>
    </source>
</evidence>
<dbReference type="Proteomes" id="UP001443914">
    <property type="component" value="Unassembled WGS sequence"/>
</dbReference>
<reference evidence="2" key="1">
    <citation type="submission" date="2024-03" db="EMBL/GenBank/DDBJ databases">
        <title>WGS assembly of Saponaria officinalis var. Norfolk2.</title>
        <authorList>
            <person name="Jenkins J."/>
            <person name="Shu S."/>
            <person name="Grimwood J."/>
            <person name="Barry K."/>
            <person name="Goodstein D."/>
            <person name="Schmutz J."/>
            <person name="Leebens-Mack J."/>
            <person name="Osbourn A."/>
        </authorList>
    </citation>
    <scope>NUCLEOTIDE SEQUENCE [LARGE SCALE GENOMIC DNA]</scope>
    <source>
        <strain evidence="2">JIC</strain>
    </source>
</reference>
<protein>
    <recommendedName>
        <fullName evidence="1">RDRP3-5 N-terminal domain-containing protein</fullName>
    </recommendedName>
</protein>
<sequence>MSAEERRLPAAVEHLISTISDEKSTPPPNAAATQILAEIGEEEALDVLRTIRNSKSIRTFSGFIVHLVKNKKKRNHSLSPHISPDTITVPPCCGGYASPSPVIGTRSGDALTPNKRKRTLNISDEVVTSIVEHFAGSSTSSDAVANTRKDHFTGTNTASAEKAYTQMSNSVPDAFAEFEF</sequence>
<organism evidence="2 3">
    <name type="scientific">Saponaria officinalis</name>
    <name type="common">Common soapwort</name>
    <name type="synonym">Lychnis saponaria</name>
    <dbReference type="NCBI Taxonomy" id="3572"/>
    <lineage>
        <taxon>Eukaryota</taxon>
        <taxon>Viridiplantae</taxon>
        <taxon>Streptophyta</taxon>
        <taxon>Embryophyta</taxon>
        <taxon>Tracheophyta</taxon>
        <taxon>Spermatophyta</taxon>
        <taxon>Magnoliopsida</taxon>
        <taxon>eudicotyledons</taxon>
        <taxon>Gunneridae</taxon>
        <taxon>Pentapetalae</taxon>
        <taxon>Caryophyllales</taxon>
        <taxon>Caryophyllaceae</taxon>
        <taxon>Caryophylleae</taxon>
        <taxon>Saponaria</taxon>
    </lineage>
</organism>
<evidence type="ECO:0000313" key="2">
    <source>
        <dbReference type="EMBL" id="KAK9715400.1"/>
    </source>
</evidence>
<accession>A0AAW1KDQ9</accession>
<proteinExistence type="predicted"/>
<comment type="caution">
    <text evidence="2">The sequence shown here is derived from an EMBL/GenBank/DDBJ whole genome shotgun (WGS) entry which is preliminary data.</text>
</comment>
<name>A0AAW1KDQ9_SAPOF</name>
<dbReference type="Pfam" id="PF26249">
    <property type="entry name" value="4HB_RdRP3_N"/>
    <property type="match status" value="1"/>
</dbReference>
<feature type="domain" description="RDRP3-5 N-terminal" evidence="1">
    <location>
        <begin position="8"/>
        <end position="72"/>
    </location>
</feature>